<reference evidence="4" key="2">
    <citation type="journal article" date="2019" name="Microbiol. Resour. Announc.">
        <title>Draft Genomic Sequences of Streptomyces misionensis and Streptomyces albidoflavus, bacteria applied for phytopathogen biocontrol.</title>
        <authorList>
            <person name="Pylro V."/>
            <person name="Dias A."/>
            <person name="Andreote F."/>
            <person name="Varani A."/>
            <person name="Andreote C."/>
            <person name="Bernardo E."/>
            <person name="Martins T."/>
        </authorList>
    </citation>
    <scope>NUCLEOTIDE SEQUENCE</scope>
    <source>
        <strain evidence="4">77</strain>
    </source>
</reference>
<dbReference type="RefSeq" id="WP_008410790.1">
    <property type="nucleotide sequence ID" value="NZ_BNDZ01000005.1"/>
</dbReference>
<dbReference type="EMBL" id="PKLL01000025">
    <property type="protein sequence ID" value="RZE18479.1"/>
    <property type="molecule type" value="Genomic_DNA"/>
</dbReference>
<keyword evidence="7" id="KW-1185">Reference proteome</keyword>
<sequence length="70" mass="8440">MLTTTRPRTTPVPPPCPDRACHTDIHGRLWKDTTYLRNDPDNWRWYCSRCGQHWMPTHEQFAWYRTLPVA</sequence>
<comment type="caution">
    <text evidence="1">The sequence shown here is derived from an EMBL/GenBank/DDBJ whole genome shotgun (WGS) entry which is preliminary data.</text>
</comment>
<reference evidence="1" key="4">
    <citation type="submission" date="2022-09" db="EMBL/GenBank/DDBJ databases">
        <title>Whole genome shotgun sequence of Streptomyces albidoflavus NBRC 12854.</title>
        <authorList>
            <person name="Komaki H."/>
            <person name="Tamura T."/>
        </authorList>
    </citation>
    <scope>NUCLEOTIDE SEQUENCE</scope>
    <source>
        <strain evidence="1">NBRC 12854</strain>
    </source>
</reference>
<proteinExistence type="predicted"/>
<organism evidence="1 8">
    <name type="scientific">Streptomyces albidoflavus</name>
    <dbReference type="NCBI Taxonomy" id="1886"/>
    <lineage>
        <taxon>Bacteria</taxon>
        <taxon>Bacillati</taxon>
        <taxon>Actinomycetota</taxon>
        <taxon>Actinomycetes</taxon>
        <taxon>Kitasatosporales</taxon>
        <taxon>Streptomycetaceae</taxon>
        <taxon>Streptomyces</taxon>
        <taxon>Streptomyces albidoflavus group</taxon>
    </lineage>
</organism>
<protein>
    <submittedName>
        <fullName evidence="1">Uncharacterized protein</fullName>
    </submittedName>
</protein>
<gene>
    <name evidence="3" type="ORF">C0Q91_20655</name>
    <name evidence="2" type="ORF">C0Q92_20440</name>
    <name evidence="4" type="ORF">FRZ02_25540</name>
    <name evidence="1" type="ORF">ScoT_42330</name>
</gene>
<accession>A0A0X3XGH8</accession>
<dbReference type="EMBL" id="VOGX01000054">
    <property type="protein sequence ID" value="TWV19626.1"/>
    <property type="molecule type" value="Genomic_DNA"/>
</dbReference>
<dbReference type="EMBL" id="PKLK01000025">
    <property type="protein sequence ID" value="RZE36041.1"/>
    <property type="molecule type" value="Genomic_DNA"/>
</dbReference>
<evidence type="ECO:0000313" key="7">
    <source>
        <dbReference type="Proteomes" id="UP000318052"/>
    </source>
</evidence>
<dbReference type="AlphaFoldDB" id="A0A126YB07"/>
<dbReference type="Proteomes" id="UP000292095">
    <property type="component" value="Unassembled WGS sequence"/>
</dbReference>
<evidence type="ECO:0000313" key="8">
    <source>
        <dbReference type="Proteomes" id="UP001051844"/>
    </source>
</evidence>
<name>A0A126YB07_9ACTN</name>
<accession>A0A126YB07</accession>
<evidence type="ECO:0000313" key="2">
    <source>
        <dbReference type="EMBL" id="RZE18479.1"/>
    </source>
</evidence>
<reference evidence="5 6" key="1">
    <citation type="submission" date="2017-12" db="EMBL/GenBank/DDBJ databases">
        <title>Population genomics insights into the ecological differentiation and adaptive evolution in streptomycetes.</title>
        <authorList>
            <person name="Li Y."/>
            <person name="Huang Y."/>
        </authorList>
    </citation>
    <scope>NUCLEOTIDE SEQUENCE [LARGE SCALE GENOMIC DNA]</scope>
    <source>
        <strain evidence="3 5">FXJ.2339</strain>
        <strain evidence="2 6">NBRC 100770</strain>
    </source>
</reference>
<accession>A0A2M9SGN3</accession>
<dbReference type="Proteomes" id="UP000318052">
    <property type="component" value="Unassembled WGS sequence"/>
</dbReference>
<reference evidence="4" key="3">
    <citation type="submission" date="2019-07" db="EMBL/GenBank/DDBJ databases">
        <authorList>
            <person name="Pylro V."/>
            <person name="Dias A."/>
            <person name="Andreote F."/>
            <person name="Varani A."/>
            <person name="Andreote C."/>
            <person name="Bernardo E."/>
            <person name="Martins T."/>
        </authorList>
    </citation>
    <scope>NUCLEOTIDE SEQUENCE</scope>
    <source>
        <strain evidence="4">77</strain>
    </source>
</reference>
<dbReference type="EMBL" id="BNDZ01000005">
    <property type="protein sequence ID" value="GHI48059.1"/>
    <property type="molecule type" value="Genomic_DNA"/>
</dbReference>
<evidence type="ECO:0000313" key="5">
    <source>
        <dbReference type="Proteomes" id="UP000292095"/>
    </source>
</evidence>
<evidence type="ECO:0000313" key="3">
    <source>
        <dbReference type="EMBL" id="RZE36041.1"/>
    </source>
</evidence>
<evidence type="ECO:0000313" key="1">
    <source>
        <dbReference type="EMBL" id="GHI48059.1"/>
    </source>
</evidence>
<dbReference type="Proteomes" id="UP000292693">
    <property type="component" value="Unassembled WGS sequence"/>
</dbReference>
<dbReference type="Proteomes" id="UP001051844">
    <property type="component" value="Unassembled WGS sequence"/>
</dbReference>
<evidence type="ECO:0000313" key="6">
    <source>
        <dbReference type="Proteomes" id="UP000292693"/>
    </source>
</evidence>
<evidence type="ECO:0000313" key="4">
    <source>
        <dbReference type="EMBL" id="TWV19626.1"/>
    </source>
</evidence>